<evidence type="ECO:0000256" key="1">
    <source>
        <dbReference type="ARBA" id="ARBA00022598"/>
    </source>
</evidence>
<evidence type="ECO:0000313" key="5">
    <source>
        <dbReference type="Proteomes" id="UP001501637"/>
    </source>
</evidence>
<keyword evidence="3" id="KW-0067">ATP-binding</keyword>
<gene>
    <name evidence="4" type="ORF">GCM10010449_13530</name>
</gene>
<dbReference type="PANTHER" id="PTHR43585">
    <property type="entry name" value="FUMIPYRROLE BIOSYNTHESIS PROTEIN C"/>
    <property type="match status" value="1"/>
</dbReference>
<proteinExistence type="predicted"/>
<sequence>MALQPVAPAALETDSHPDRVAVVVAPYGDDGAYAGEFTARGWPCVAIELAPETLPPELAGSTVSGEYRHRIVHTGSLRETVRSLAAHQVGAVVAGSSLGVDLADQLAKQLRRTGNDPSSSLLRRDIGLQAETLEAAGVAAPRGIRTASLAAALDWAAFHDLPEYLVAAADTALEAPVRRCRSGYDLAVALRAMRRTTHEQGLDPHLVLQEHLSGSVYHLDTVTGRGPTGAVEHRVTRIWAETRTPAGLHDRSDLVDPRGPAPRLLTRYMLRVLDILGVTTGVLRSRLVVVAGQGPVLVRAEPGPPMDAADRVLRELTGSNLVQDAVQAALPECPHAPTGSVPRPHVARVSLIAPHDGTLDEELLRTITTLPTVRHAVGDLRPGVRVRRTADRSSSPGALVLAADSRKDVDRDHRAIRTAECRGLYRGARP</sequence>
<protein>
    <submittedName>
        <fullName evidence="4">Uncharacterized protein</fullName>
    </submittedName>
</protein>
<keyword evidence="5" id="KW-1185">Reference proteome</keyword>
<dbReference type="SUPFAM" id="SSF56059">
    <property type="entry name" value="Glutathione synthetase ATP-binding domain-like"/>
    <property type="match status" value="1"/>
</dbReference>
<dbReference type="RefSeq" id="WP_344519532.1">
    <property type="nucleotide sequence ID" value="NZ_BAAAUG010000022.1"/>
</dbReference>
<keyword evidence="2" id="KW-0547">Nucleotide-binding</keyword>
<dbReference type="EMBL" id="BAAAUG010000022">
    <property type="protein sequence ID" value="GAA3091061.1"/>
    <property type="molecule type" value="Genomic_DNA"/>
</dbReference>
<keyword evidence="1" id="KW-0436">Ligase</keyword>
<evidence type="ECO:0000313" key="4">
    <source>
        <dbReference type="EMBL" id="GAA3091061.1"/>
    </source>
</evidence>
<dbReference type="Gene3D" id="3.30.470.20">
    <property type="entry name" value="ATP-grasp fold, B domain"/>
    <property type="match status" value="1"/>
</dbReference>
<evidence type="ECO:0000256" key="2">
    <source>
        <dbReference type="ARBA" id="ARBA00022741"/>
    </source>
</evidence>
<comment type="caution">
    <text evidence="4">The sequence shown here is derived from an EMBL/GenBank/DDBJ whole genome shotgun (WGS) entry which is preliminary data.</text>
</comment>
<reference evidence="5" key="1">
    <citation type="journal article" date="2019" name="Int. J. Syst. Evol. Microbiol.">
        <title>The Global Catalogue of Microorganisms (GCM) 10K type strain sequencing project: providing services to taxonomists for standard genome sequencing and annotation.</title>
        <authorList>
            <consortium name="The Broad Institute Genomics Platform"/>
            <consortium name="The Broad Institute Genome Sequencing Center for Infectious Disease"/>
            <person name="Wu L."/>
            <person name="Ma J."/>
        </authorList>
    </citation>
    <scope>NUCLEOTIDE SEQUENCE [LARGE SCALE GENOMIC DNA]</scope>
    <source>
        <strain evidence="5">JCM 9092</strain>
    </source>
</reference>
<accession>A0ABP6M9A1</accession>
<dbReference type="Proteomes" id="UP001501637">
    <property type="component" value="Unassembled WGS sequence"/>
</dbReference>
<evidence type="ECO:0000256" key="3">
    <source>
        <dbReference type="ARBA" id="ARBA00022840"/>
    </source>
</evidence>
<organism evidence="4 5">
    <name type="scientific">Streptomyces rectiviolaceus</name>
    <dbReference type="NCBI Taxonomy" id="332591"/>
    <lineage>
        <taxon>Bacteria</taxon>
        <taxon>Bacillati</taxon>
        <taxon>Actinomycetota</taxon>
        <taxon>Actinomycetes</taxon>
        <taxon>Kitasatosporales</taxon>
        <taxon>Streptomycetaceae</taxon>
        <taxon>Streptomyces</taxon>
    </lineage>
</organism>
<name>A0ABP6M9A1_9ACTN</name>
<dbReference type="InterPro" id="IPR052032">
    <property type="entry name" value="ATP-dep_AA_Ligase"/>
</dbReference>
<dbReference type="PANTHER" id="PTHR43585:SF2">
    <property type="entry name" value="ATP-GRASP ENZYME FSQD"/>
    <property type="match status" value="1"/>
</dbReference>